<accession>A0A8W4FNR1</accession>
<organism evidence="1 2">
    <name type="scientific">Sus scrofa</name>
    <name type="common">Pig</name>
    <dbReference type="NCBI Taxonomy" id="9823"/>
    <lineage>
        <taxon>Eukaryota</taxon>
        <taxon>Metazoa</taxon>
        <taxon>Chordata</taxon>
        <taxon>Craniata</taxon>
        <taxon>Vertebrata</taxon>
        <taxon>Euteleostomi</taxon>
        <taxon>Mammalia</taxon>
        <taxon>Eutheria</taxon>
        <taxon>Laurasiatheria</taxon>
        <taxon>Artiodactyla</taxon>
        <taxon>Suina</taxon>
        <taxon>Suidae</taxon>
        <taxon>Sus</taxon>
    </lineage>
</organism>
<evidence type="ECO:0000313" key="1">
    <source>
        <dbReference type="Ensembl" id="ENSSSCP00000081000.1"/>
    </source>
</evidence>
<proteinExistence type="predicted"/>
<dbReference type="Proteomes" id="UP000008227">
    <property type="component" value="Chromosome 8"/>
</dbReference>
<protein>
    <submittedName>
        <fullName evidence="1">Uncharacterized protein</fullName>
    </submittedName>
</protein>
<dbReference type="AlphaFoldDB" id="A0A8W4FNR1"/>
<keyword evidence="2" id="KW-1185">Reference proteome</keyword>
<sequence>WHLKEFSFNNTFTMSSIQLKKKNVKKQETVIHSEEKKQLTENDPKMIWMLELTNKDFKAAIINIFKNLRENMVIMFRCSFSAKKEKFILKKSQMEEFLPWYSGLRIQLQEFPLWLSG</sequence>
<dbReference type="Ensembl" id="ENSSSCT00000106584.1">
    <property type="protein sequence ID" value="ENSSSCP00000081000.1"/>
    <property type="gene ID" value="ENSSSCG00000053989.1"/>
</dbReference>
<reference evidence="1" key="2">
    <citation type="submission" date="2025-08" db="UniProtKB">
        <authorList>
            <consortium name="Ensembl"/>
        </authorList>
    </citation>
    <scope>IDENTIFICATION</scope>
</reference>
<evidence type="ECO:0000313" key="2">
    <source>
        <dbReference type="Proteomes" id="UP000008227"/>
    </source>
</evidence>
<name>A0A8W4FNR1_PIG</name>
<reference evidence="1" key="3">
    <citation type="submission" date="2025-09" db="UniProtKB">
        <authorList>
            <consortium name="Ensembl"/>
        </authorList>
    </citation>
    <scope>IDENTIFICATION</scope>
</reference>
<reference evidence="1" key="1">
    <citation type="journal article" date="2020" name="Gigascience">
        <title>An improved pig reference genome sequence to enable pig genetics and genomics research.</title>
        <authorList>
            <person name="Warr A."/>
            <person name="Affara N."/>
            <person name="Aken B."/>
            <person name="Beiki H."/>
            <person name="Bickhart D.M."/>
            <person name="Billis K."/>
            <person name="Chow W."/>
            <person name="Eory L."/>
            <person name="Finlayson H.A."/>
            <person name="Flicek P."/>
            <person name="Giron C.G."/>
            <person name="Griffin D.K."/>
            <person name="Hall R."/>
            <person name="Hannum G."/>
            <person name="Hourlier T."/>
            <person name="Howe K."/>
            <person name="Hume D.A."/>
            <person name="Izuogu O."/>
            <person name="Kim K."/>
            <person name="Koren S."/>
            <person name="Liu H."/>
            <person name="Manchanda N."/>
            <person name="Martin F.J."/>
            <person name="Nonneman D.J."/>
            <person name="O'Connor R.E."/>
            <person name="Phillippy A.M."/>
            <person name="Rohrer G.A."/>
            <person name="Rosen B.D."/>
            <person name="Rund L.A."/>
            <person name="Sargent C.A."/>
            <person name="Schook L.B."/>
            <person name="Schroeder S.G."/>
            <person name="Schwartz A.S."/>
            <person name="Skinner B.M."/>
            <person name="Talbot R."/>
            <person name="Tseng E."/>
            <person name="Tuggle C.K."/>
            <person name="Watson M."/>
            <person name="Smith T.P.L."/>
            <person name="Archibald A.L."/>
        </authorList>
    </citation>
    <scope>NUCLEOTIDE SEQUENCE [LARGE SCALE GENOMIC DNA]</scope>
    <source>
        <strain evidence="1">Duroc</strain>
    </source>
</reference>